<sequence>MTSKSICNQQRVIIHLDLDCFYAQVEGLRLKIPETEPIAAHQWGFVLAVNYVARQYGVKRGDLIDEALKKCPKIHIPHVEVLGENRLTNGEPYDRAHQKATLRRYRDASNVIFKVLRKYASVCERAGIDEAYLDVTERARELVARMEHQTHDFCTYAINRDTLVYGVCERRRSKKSNGDLKREADGSEEECDVSETTVPFAGFPLTEEEQLLCVGASISREIREAVYSELGYRCSTGIATNKLVAKLASPLNKPNGQTIASPRFVQLLMRHHPIQKVRGLGGKLGNRMMEYHDQFVCSKAKQESKGLQKHQNTMESGDKRDEVKSKITAGEFIDACSLSSLSSYFGNETAEFVYRLCQGDDGNEPVDGEKVDLKGFSSTKQFTPNSHIQNELQLRYWLGILSEEMMDRINEEKRDHRRFPVHVTLHVTSSSGKTKCRRIYANQSVTLDTLSRLSFRTLENELDQILPLSHITLHAKDFISIAEEKASISSFFSKQQTAINDKEELSEQSDVRLIESDQVKTMPKAKQKNIKSFFTRPIVRSNSECTKKDTDTTENDDAFYCAECNCHIRTPKEEHKDYHFAKSIRQKDISRSETCMKNNLSGTMDVFLIYAIFEMKPLELSPAHTHAKYMSLCVLCLQNSLLAVVMRLSRAIGRPQYNTRTAVLMGEVLKVLISALLIIWVRFTETCRSQRYIREGCITIKPQASPFTTIFDWKEMIRISIPALMYVVQNNLQYIAISNLDAPVFQVLYQLKILSTAIFSVAIMGKSILPVQWLAIVLLMLGVALVQLDESKASVIPSKDVNSIVPNQQSTSTGLIAVVCACICSGFAGVYFEKILKRVDSKGTIWERNVQMGIVSIVLALMGLFWQDRQFLTEFGFFYGYRLVVWGAITISAAGGLLTAIVVKYADNILKAFATSIATVLSVIMSILLINKIPTAQFALGTLLVNVSIFVYGNASNILQELTPLPQLMPSLHKRKIANA</sequence>
<dbReference type="EMBL" id="CAIX01000124">
    <property type="protein sequence ID" value="CCI46354.1"/>
    <property type="molecule type" value="Genomic_DNA"/>
</dbReference>
<dbReference type="InterPro" id="IPR043128">
    <property type="entry name" value="Rev_trsase/Diguanyl_cyclase"/>
</dbReference>
<dbReference type="GO" id="GO:0003684">
    <property type="term" value="F:damaged DNA binding"/>
    <property type="evidence" value="ECO:0007669"/>
    <property type="project" value="InterPro"/>
</dbReference>
<dbReference type="NCBIfam" id="TIGR00803">
    <property type="entry name" value="nst"/>
    <property type="match status" value="1"/>
</dbReference>
<evidence type="ECO:0008006" key="18">
    <source>
        <dbReference type="Google" id="ProtNLM"/>
    </source>
</evidence>
<feature type="transmembrane region" description="Helical" evidence="13">
    <location>
        <begin position="936"/>
        <end position="955"/>
    </location>
</feature>
<evidence type="ECO:0000256" key="12">
    <source>
        <dbReference type="ARBA" id="ARBA00023242"/>
    </source>
</evidence>
<dbReference type="GO" id="GO:0009314">
    <property type="term" value="P:response to radiation"/>
    <property type="evidence" value="ECO:0007669"/>
    <property type="project" value="TreeGrafter"/>
</dbReference>
<evidence type="ECO:0000256" key="11">
    <source>
        <dbReference type="ARBA" id="ARBA00023204"/>
    </source>
</evidence>
<dbReference type="InterPro" id="IPR001126">
    <property type="entry name" value="UmuC"/>
</dbReference>
<dbReference type="GO" id="GO:0000139">
    <property type="term" value="C:Golgi membrane"/>
    <property type="evidence" value="ECO:0007669"/>
    <property type="project" value="InterPro"/>
</dbReference>
<keyword evidence="17" id="KW-1185">Reference proteome</keyword>
<dbReference type="SUPFAM" id="SSF103481">
    <property type="entry name" value="Multidrug resistance efflux transporter EmrE"/>
    <property type="match status" value="1"/>
</dbReference>
<dbReference type="OrthoDB" id="447129at2759"/>
<dbReference type="Gene3D" id="3.40.1170.60">
    <property type="match status" value="1"/>
</dbReference>
<reference evidence="16 17" key="1">
    <citation type="submission" date="2012-05" db="EMBL/GenBank/DDBJ databases">
        <title>Recombination and specialization in a pathogen metapopulation.</title>
        <authorList>
            <person name="Gardiner A."/>
            <person name="Kemen E."/>
            <person name="Schultz-Larsen T."/>
            <person name="MacLean D."/>
            <person name="Van Oosterhout C."/>
            <person name="Jones J.D.G."/>
        </authorList>
    </citation>
    <scope>NUCLEOTIDE SEQUENCE [LARGE SCALE GENOMIC DNA]</scope>
    <source>
        <strain evidence="16 17">Ac Nc2</strain>
    </source>
</reference>
<dbReference type="GO" id="GO:0006281">
    <property type="term" value="P:DNA repair"/>
    <property type="evidence" value="ECO:0007669"/>
    <property type="project" value="UniProtKB-KW"/>
</dbReference>
<gene>
    <name evidence="16" type="ORF">BN9_072830</name>
</gene>
<evidence type="ECO:0000256" key="5">
    <source>
        <dbReference type="ARBA" id="ARBA00022723"/>
    </source>
</evidence>
<evidence type="ECO:0000256" key="13">
    <source>
        <dbReference type="SAM" id="Phobius"/>
    </source>
</evidence>
<dbReference type="InterPro" id="IPR043502">
    <property type="entry name" value="DNA/RNA_pol_sf"/>
</dbReference>
<dbReference type="InterPro" id="IPR007271">
    <property type="entry name" value="Nuc_sug_transpt"/>
</dbReference>
<feature type="transmembrane region" description="Helical" evidence="13">
    <location>
        <begin position="850"/>
        <end position="867"/>
    </location>
</feature>
<keyword evidence="8" id="KW-0862">Zinc</keyword>
<comment type="caution">
    <text evidence="16">The sequence shown here is derived from an EMBL/GenBank/DDBJ whole genome shotgun (WGS) entry which is preliminary data.</text>
</comment>
<dbReference type="Gene3D" id="1.10.150.20">
    <property type="entry name" value="5' to 3' exonuclease, C-terminal subdomain"/>
    <property type="match status" value="1"/>
</dbReference>
<name>A0A024GJ32_9STRA</name>
<evidence type="ECO:0000256" key="2">
    <source>
        <dbReference type="ARBA" id="ARBA00004141"/>
    </source>
</evidence>
<accession>A0A024GJ32</accession>
<keyword evidence="11" id="KW-0234">DNA repair</keyword>
<evidence type="ECO:0000256" key="3">
    <source>
        <dbReference type="ARBA" id="ARBA00022679"/>
    </source>
</evidence>
<dbReference type="PANTHER" id="PTHR45873:SF1">
    <property type="entry name" value="DNA POLYMERASE ETA"/>
    <property type="match status" value="1"/>
</dbReference>
<dbReference type="InParanoid" id="A0A024GJ32"/>
<comment type="subcellular location">
    <subcellularLocation>
        <location evidence="2">Membrane</location>
        <topology evidence="2">Multi-pass membrane protein</topology>
    </subcellularLocation>
    <subcellularLocation>
        <location evidence="1">Nucleus</location>
    </subcellularLocation>
</comment>
<protein>
    <recommendedName>
        <fullName evidence="18">UmuC domain-containing protein</fullName>
    </recommendedName>
</protein>
<dbReference type="GO" id="GO:0035861">
    <property type="term" value="C:site of double-strand break"/>
    <property type="evidence" value="ECO:0007669"/>
    <property type="project" value="TreeGrafter"/>
</dbReference>
<feature type="transmembrane region" description="Helical" evidence="13">
    <location>
        <begin position="879"/>
        <end position="903"/>
    </location>
</feature>
<dbReference type="GO" id="GO:0003887">
    <property type="term" value="F:DNA-directed DNA polymerase activity"/>
    <property type="evidence" value="ECO:0007669"/>
    <property type="project" value="TreeGrafter"/>
</dbReference>
<evidence type="ECO:0000256" key="6">
    <source>
        <dbReference type="ARBA" id="ARBA00022763"/>
    </source>
</evidence>
<evidence type="ECO:0000256" key="8">
    <source>
        <dbReference type="ARBA" id="ARBA00022833"/>
    </source>
</evidence>
<dbReference type="GO" id="GO:0015165">
    <property type="term" value="F:pyrimidine nucleotide-sugar transmembrane transporter activity"/>
    <property type="evidence" value="ECO:0007669"/>
    <property type="project" value="InterPro"/>
</dbReference>
<dbReference type="GO" id="GO:0008270">
    <property type="term" value="F:zinc ion binding"/>
    <property type="evidence" value="ECO:0007669"/>
    <property type="project" value="UniProtKB-KW"/>
</dbReference>
<dbReference type="SUPFAM" id="SSF56672">
    <property type="entry name" value="DNA/RNA polymerases"/>
    <property type="match status" value="1"/>
</dbReference>
<dbReference type="Pfam" id="PF04142">
    <property type="entry name" value="Nuc_sug_transp"/>
    <property type="match status" value="1"/>
</dbReference>
<evidence type="ECO:0000256" key="10">
    <source>
        <dbReference type="ARBA" id="ARBA00023136"/>
    </source>
</evidence>
<keyword evidence="10 13" id="KW-0472">Membrane</keyword>
<dbReference type="AlphaFoldDB" id="A0A024GJ32"/>
<feature type="domain" description="UBZ3-type" evidence="15">
    <location>
        <begin position="554"/>
        <end position="587"/>
    </location>
</feature>
<evidence type="ECO:0000259" key="14">
    <source>
        <dbReference type="PROSITE" id="PS50173"/>
    </source>
</evidence>
<dbReference type="InterPro" id="IPR036775">
    <property type="entry name" value="DNA_pol_Y-fam_lit_finger_sf"/>
</dbReference>
<evidence type="ECO:0000256" key="1">
    <source>
        <dbReference type="ARBA" id="ARBA00004123"/>
    </source>
</evidence>
<evidence type="ECO:0000256" key="7">
    <source>
        <dbReference type="ARBA" id="ARBA00022771"/>
    </source>
</evidence>
<dbReference type="Gene3D" id="3.30.70.270">
    <property type="match status" value="1"/>
</dbReference>
<dbReference type="Proteomes" id="UP000053237">
    <property type="component" value="Unassembled WGS sequence"/>
</dbReference>
<proteinExistence type="predicted"/>
<organism evidence="16 17">
    <name type="scientific">Albugo candida</name>
    <dbReference type="NCBI Taxonomy" id="65357"/>
    <lineage>
        <taxon>Eukaryota</taxon>
        <taxon>Sar</taxon>
        <taxon>Stramenopiles</taxon>
        <taxon>Oomycota</taxon>
        <taxon>Peronosporomycetes</taxon>
        <taxon>Albuginales</taxon>
        <taxon>Albuginaceae</taxon>
        <taxon>Albugo</taxon>
    </lineage>
</organism>
<feature type="domain" description="UmuC" evidence="14">
    <location>
        <begin position="13"/>
        <end position="281"/>
    </location>
</feature>
<keyword evidence="7" id="KW-0863">Zinc-finger</keyword>
<feature type="transmembrane region" description="Helical" evidence="13">
    <location>
        <begin position="661"/>
        <end position="681"/>
    </location>
</feature>
<dbReference type="GO" id="GO:0005634">
    <property type="term" value="C:nucleus"/>
    <property type="evidence" value="ECO:0007669"/>
    <property type="project" value="UniProtKB-SubCell"/>
</dbReference>
<dbReference type="GO" id="GO:0005657">
    <property type="term" value="C:replication fork"/>
    <property type="evidence" value="ECO:0007669"/>
    <property type="project" value="TreeGrafter"/>
</dbReference>
<dbReference type="GO" id="GO:0042276">
    <property type="term" value="P:error-prone translesion synthesis"/>
    <property type="evidence" value="ECO:0007669"/>
    <property type="project" value="TreeGrafter"/>
</dbReference>
<feature type="transmembrane region" description="Helical" evidence="13">
    <location>
        <begin position="910"/>
        <end position="930"/>
    </location>
</feature>
<dbReference type="PROSITE" id="PS51907">
    <property type="entry name" value="ZF_UBZ3"/>
    <property type="match status" value="1"/>
</dbReference>
<keyword evidence="4 13" id="KW-0812">Transmembrane</keyword>
<dbReference type="InterPro" id="IPR037185">
    <property type="entry name" value="EmrE-like"/>
</dbReference>
<feature type="transmembrane region" description="Helical" evidence="13">
    <location>
        <begin position="808"/>
        <end position="830"/>
    </location>
</feature>
<keyword evidence="5" id="KW-0479">Metal-binding</keyword>
<dbReference type="Pfam" id="PF00817">
    <property type="entry name" value="IMS"/>
    <property type="match status" value="1"/>
</dbReference>
<evidence type="ECO:0000256" key="9">
    <source>
        <dbReference type="ARBA" id="ARBA00022989"/>
    </source>
</evidence>
<keyword evidence="3" id="KW-0808">Transferase</keyword>
<keyword evidence="12" id="KW-0539">Nucleus</keyword>
<dbReference type="InterPro" id="IPR052230">
    <property type="entry name" value="DNA_polymerase_eta"/>
</dbReference>
<dbReference type="Gene3D" id="3.30.1490.100">
    <property type="entry name" value="DNA polymerase, Y-family, little finger domain"/>
    <property type="match status" value="1"/>
</dbReference>
<keyword evidence="9 13" id="KW-1133">Transmembrane helix</keyword>
<dbReference type="InterPro" id="IPR041298">
    <property type="entry name" value="UBZ3"/>
</dbReference>
<evidence type="ECO:0000313" key="17">
    <source>
        <dbReference type="Proteomes" id="UP000053237"/>
    </source>
</evidence>
<dbReference type="PANTHER" id="PTHR45873">
    <property type="entry name" value="DNA POLYMERASE ETA"/>
    <property type="match status" value="1"/>
</dbReference>
<evidence type="ECO:0000313" key="16">
    <source>
        <dbReference type="EMBL" id="CCI46354.1"/>
    </source>
</evidence>
<evidence type="ECO:0000259" key="15">
    <source>
        <dbReference type="PROSITE" id="PS51907"/>
    </source>
</evidence>
<dbReference type="PROSITE" id="PS50173">
    <property type="entry name" value="UMUC"/>
    <property type="match status" value="1"/>
</dbReference>
<dbReference type="SUPFAM" id="SSF100879">
    <property type="entry name" value="Lesion bypass DNA polymerase (Y-family), little finger domain"/>
    <property type="match status" value="1"/>
</dbReference>
<evidence type="ECO:0000256" key="4">
    <source>
        <dbReference type="ARBA" id="ARBA00022692"/>
    </source>
</evidence>
<feature type="transmembrane region" description="Helical" evidence="13">
    <location>
        <begin position="771"/>
        <end position="788"/>
    </location>
</feature>
<keyword evidence="6" id="KW-0227">DNA damage</keyword>